<accession>A0A7G7YQC3</accession>
<dbReference type="RefSeq" id="WP_185770450.1">
    <property type="nucleotide sequence ID" value="NZ_CP046883.1"/>
</dbReference>
<evidence type="ECO:0000313" key="1">
    <source>
        <dbReference type="EMBL" id="QNH96693.1"/>
    </source>
</evidence>
<dbReference type="KEGG" id="cans:GP473_08555"/>
<gene>
    <name evidence="1" type="ORF">GP473_08555</name>
</gene>
<dbReference type="EMBL" id="CP046883">
    <property type="protein sequence ID" value="QNH96693.1"/>
    <property type="molecule type" value="Genomic_DNA"/>
</dbReference>
<dbReference type="AlphaFoldDB" id="A0A7G7YQC3"/>
<reference evidence="1 2" key="1">
    <citation type="submission" date="2019-12" db="EMBL/GenBank/DDBJ databases">
        <title>Corynebacterium sp. nov., isolated from feces of the Anser Albifrons in China.</title>
        <authorList>
            <person name="Liu Q."/>
        </authorList>
    </citation>
    <scope>NUCLEOTIDE SEQUENCE [LARGE SCALE GENOMIC DNA]</scope>
    <source>
        <strain evidence="1 2">23H37-10</strain>
    </source>
</reference>
<protein>
    <submittedName>
        <fullName evidence="1">Uncharacterized protein</fullName>
    </submittedName>
</protein>
<keyword evidence="2" id="KW-1185">Reference proteome</keyword>
<organism evidence="1 2">
    <name type="scientific">Corynebacterium anserum</name>
    <dbReference type="NCBI Taxonomy" id="2684406"/>
    <lineage>
        <taxon>Bacteria</taxon>
        <taxon>Bacillati</taxon>
        <taxon>Actinomycetota</taxon>
        <taxon>Actinomycetes</taxon>
        <taxon>Mycobacteriales</taxon>
        <taxon>Corynebacteriaceae</taxon>
        <taxon>Corynebacterium</taxon>
    </lineage>
</organism>
<name>A0A7G7YQC3_9CORY</name>
<evidence type="ECO:0000313" key="2">
    <source>
        <dbReference type="Proteomes" id="UP000515275"/>
    </source>
</evidence>
<sequence>MVKRTVSTKPFAFNIAVPPLDVVHKYKFYLWWRDAPLKAGVPTVSGNRDVSRREQKNVEFQCNGDVMTTFIGNTKGTIVSNGETFHAYANSNVFKEAQRSLQSIMRFVNRKNKSAAVFVLFKRNNESLSEEFAGLARTEMEAYSLAKILDSDTAHYLFERVELEGWEGEVTERFSPEVVYLAFREGREQGKQLSGRGLDPEILGASTTKATAQELIEQRRGDYPITTQFNIWRVTFGLQDD</sequence>
<proteinExistence type="predicted"/>
<dbReference type="Proteomes" id="UP000515275">
    <property type="component" value="Chromosome"/>
</dbReference>